<dbReference type="Gene3D" id="3.30.530.20">
    <property type="match status" value="1"/>
</dbReference>
<evidence type="ECO:0000313" key="3">
    <source>
        <dbReference type="Proteomes" id="UP001530400"/>
    </source>
</evidence>
<protein>
    <submittedName>
        <fullName evidence="2">Uncharacterized protein</fullName>
    </submittedName>
</protein>
<name>A0ABD3N1N3_9STRA</name>
<proteinExistence type="predicted"/>
<accession>A0ABD3N1N3</accession>
<organism evidence="2 3">
    <name type="scientific">Cyclotella atomus</name>
    <dbReference type="NCBI Taxonomy" id="382360"/>
    <lineage>
        <taxon>Eukaryota</taxon>
        <taxon>Sar</taxon>
        <taxon>Stramenopiles</taxon>
        <taxon>Ochrophyta</taxon>
        <taxon>Bacillariophyta</taxon>
        <taxon>Coscinodiscophyceae</taxon>
        <taxon>Thalassiosirophycidae</taxon>
        <taxon>Stephanodiscales</taxon>
        <taxon>Stephanodiscaceae</taxon>
        <taxon>Cyclotella</taxon>
    </lineage>
</organism>
<feature type="region of interest" description="Disordered" evidence="1">
    <location>
        <begin position="309"/>
        <end position="329"/>
    </location>
</feature>
<dbReference type="Proteomes" id="UP001530400">
    <property type="component" value="Unassembled WGS sequence"/>
</dbReference>
<evidence type="ECO:0000313" key="2">
    <source>
        <dbReference type="EMBL" id="KAL3770011.1"/>
    </source>
</evidence>
<evidence type="ECO:0000256" key="1">
    <source>
        <dbReference type="SAM" id="MobiDB-lite"/>
    </source>
</evidence>
<comment type="caution">
    <text evidence="2">The sequence shown here is derived from an EMBL/GenBank/DDBJ whole genome shotgun (WGS) entry which is preliminary data.</text>
</comment>
<dbReference type="InterPro" id="IPR023393">
    <property type="entry name" value="START-like_dom_sf"/>
</dbReference>
<gene>
    <name evidence="2" type="ORF">ACHAWO_013387</name>
</gene>
<sequence length="677" mass="74051">MIKQRRLRERTILTLIPMAMIVLGASPGRPLQIGRLSSASLARRARGAVARGVSGAGGVFHHRRTENKIRHVVHSDNFTEESIARRAGGARARSDVMRGPWLENDVNSFHASLYGGAAVASAQRPLGLRQRTRMIKRGIMELAVRSVQFRNKFQWRPDRSNSFVDMNRSKLNNSRNDAIAVSDAANRSGKRISLRPLLSFFDRSRKITMETMDTMISMETMDTMDVMGGDMNEVEYSKAMTVLSPSDIEIRADTSRATKVRVDKSTRGKWNPFRINLFKEKAIESAAMSSRGGAIATIVKSSASSQASIRTSTSTASISSTKSSSSSQTTSTILSTDTWVIETPLFPVILPKSWEPPTAIQSTAVQESITTTEVMEISVVIEQTEIVSKPSLQTLETATQPLIPKSAWASFQGNEFYYPESMELLAQTGLRMAVGNVEMVDWTGEKKTLKFLQDHGSSDTSLTEALTSSQEILAWSGKFTADGQGSELPVIKTMAVIDKSPQYLAELLMNSSKVKVYNKMSLGRSDEEVFQSGINTVGGSFGDGESKVVRNLTKPPMVNNILEFITCMHARRLRPDDANLIPSDTGGDATKDGYIVVSRAVTGGKWAPVNNASSGDKFIRNEILLGVNLLQAIPGEPDKTKLTAVTHVYSPLVPLMLAKNAGMKGAVDFVRDVRAVS</sequence>
<dbReference type="EMBL" id="JALLPJ020001319">
    <property type="protein sequence ID" value="KAL3770011.1"/>
    <property type="molecule type" value="Genomic_DNA"/>
</dbReference>
<dbReference type="AlphaFoldDB" id="A0ABD3N1N3"/>
<keyword evidence="3" id="KW-1185">Reference proteome</keyword>
<reference evidence="2 3" key="1">
    <citation type="submission" date="2024-10" db="EMBL/GenBank/DDBJ databases">
        <title>Updated reference genomes for cyclostephanoid diatoms.</title>
        <authorList>
            <person name="Roberts W.R."/>
            <person name="Alverson A.J."/>
        </authorList>
    </citation>
    <scope>NUCLEOTIDE SEQUENCE [LARGE SCALE GENOMIC DNA]</scope>
    <source>
        <strain evidence="2 3">AJA010-31</strain>
    </source>
</reference>
<dbReference type="SUPFAM" id="SSF55961">
    <property type="entry name" value="Bet v1-like"/>
    <property type="match status" value="1"/>
</dbReference>